<evidence type="ECO:0000313" key="2">
    <source>
        <dbReference type="Proteomes" id="UP000244948"/>
    </source>
</evidence>
<organism evidence="1 2">
    <name type="scientific">Ignatzschineria indica</name>
    <dbReference type="NCBI Taxonomy" id="472583"/>
    <lineage>
        <taxon>Bacteria</taxon>
        <taxon>Pseudomonadati</taxon>
        <taxon>Pseudomonadota</taxon>
        <taxon>Gammaproteobacteria</taxon>
        <taxon>Cardiobacteriales</taxon>
        <taxon>Ignatzschineriaceae</taxon>
        <taxon>Ignatzschineria</taxon>
    </lineage>
</organism>
<sequence length="340" mass="38445">MEIKGSGDIKVADEVNVSAVNISGIKLSDLINPTAKGFNKVFNILFGKKYAKQIRHILLSQAQTEQDIKLIEAGQAFYNLEDKKIEVKNSSQEEIKELIVASFQEEEVINTIKCLAAATEHVHSDIDDETTISQTFVNKWRDEAKLLADEDLQHIWGRILAEEVNSPNTVSLRTLDVIKNISPEEAKFISHISNYVAFGQYLMVPQHDNEWLADPQQLLLSSDANYVDISNLYMSSGFQWPTQTCIFDDKERECYILDTPLYTFVILVDDASEPPVTSVWNVSLAGQNLSNIIEHEDNEQKILRNLLKIIAPTVKKSGLDTIHFSCKKPTYGPLMSYSYQ</sequence>
<accession>A0A2U2AMZ1</accession>
<reference evidence="1 2" key="1">
    <citation type="journal article" date="2018" name="Genome Announc.">
        <title>Ignatzschineria cameli sp. nov., isolated from necrotic foot tissue of dromedaries (Camelus dromedarius) and associated maggots (Wohlfahrtia species) in Dubai.</title>
        <authorList>
            <person name="Tsang C.C."/>
            <person name="Tang J.Y."/>
            <person name="Fong J.Y."/>
            <person name="Kinne J."/>
            <person name="Lee H.H."/>
            <person name="Joseph M."/>
            <person name="Jose S."/>
            <person name="Schuster R.K."/>
            <person name="Tang Y."/>
            <person name="Sivakumar S."/>
            <person name="Chen J.H."/>
            <person name="Teng J.L."/>
            <person name="Lau S.K."/>
            <person name="Wernery U."/>
            <person name="Woo P.C."/>
        </authorList>
    </citation>
    <scope>NUCLEOTIDE SEQUENCE [LARGE SCALE GENOMIC DNA]</scope>
    <source>
        <strain evidence="1 2">KCTC 22643</strain>
    </source>
</reference>
<comment type="caution">
    <text evidence="1">The sequence shown here is derived from an EMBL/GenBank/DDBJ whole genome shotgun (WGS) entry which is preliminary data.</text>
</comment>
<dbReference type="Proteomes" id="UP000244948">
    <property type="component" value="Unassembled WGS sequence"/>
</dbReference>
<protein>
    <recommendedName>
        <fullName evidence="3">DUF2806 domain-containing protein</fullName>
    </recommendedName>
</protein>
<dbReference type="Pfam" id="PF10987">
    <property type="entry name" value="DUF2806"/>
    <property type="match status" value="1"/>
</dbReference>
<dbReference type="InterPro" id="IPR021254">
    <property type="entry name" value="DUF2806"/>
</dbReference>
<gene>
    <name evidence="1" type="ORF">DC082_03040</name>
</gene>
<name>A0A2U2AMZ1_9GAMM</name>
<dbReference type="AlphaFoldDB" id="A0A2U2AMZ1"/>
<dbReference type="EMBL" id="QEWR01000002">
    <property type="protein sequence ID" value="PWD84528.1"/>
    <property type="molecule type" value="Genomic_DNA"/>
</dbReference>
<dbReference type="RefSeq" id="WP_109220494.1">
    <property type="nucleotide sequence ID" value="NZ_BMXZ01000001.1"/>
</dbReference>
<proteinExistence type="predicted"/>
<evidence type="ECO:0000313" key="1">
    <source>
        <dbReference type="EMBL" id="PWD84528.1"/>
    </source>
</evidence>
<evidence type="ECO:0008006" key="3">
    <source>
        <dbReference type="Google" id="ProtNLM"/>
    </source>
</evidence>
<keyword evidence="2" id="KW-1185">Reference proteome</keyword>